<dbReference type="AlphaFoldDB" id="A0A7X0VF66"/>
<organism evidence="2 3">
    <name type="scientific">Cohnella nanjingensis</name>
    <dbReference type="NCBI Taxonomy" id="1387779"/>
    <lineage>
        <taxon>Bacteria</taxon>
        <taxon>Bacillati</taxon>
        <taxon>Bacillota</taxon>
        <taxon>Bacilli</taxon>
        <taxon>Bacillales</taxon>
        <taxon>Paenibacillaceae</taxon>
        <taxon>Cohnella</taxon>
    </lineage>
</organism>
<dbReference type="SMART" id="SM00635">
    <property type="entry name" value="BID_2"/>
    <property type="match status" value="7"/>
</dbReference>
<dbReference type="InterPro" id="IPR003343">
    <property type="entry name" value="Big_2"/>
</dbReference>
<keyword evidence="3" id="KW-1185">Reference proteome</keyword>
<feature type="domain" description="BIG2" evidence="1">
    <location>
        <begin position="321"/>
        <end position="406"/>
    </location>
</feature>
<sequence length="752" mass="78616">MISIRNARKQPASTRPSSILTRLTAVFLFAILLWLPIGESGIASAATTVSSVRLDELTPDEKTLYVEDGSLALLLWANLSVDGSARTDNVTNDATWISSNSAVTVNKGVVTANGEATNVVITGKYQGYSASVTLNARYRYSGLTLKRHGLTEAAPDKLDVQLGESHSLDAFGVDGGAETDLTAKASWTSSNEAVATVDKGVVTLVAAGKTTITAKYQGRTDKIEFNVTLPYKTLAIQSSDGKAGPFEMQVGEADQQLKAMATKSGGGKENVASLATWKSSNEAVATVDEKGKIKAVSPGTATITATYMGSVGTATLAVRAPYEALQLSPNEAQYLSLQGEPLPVTAKAVNGASTDPDLIGAVWESANLLVASVSGNGGTATITPRGEGTTKIKLTYKGVSKELSVTVYPTIEKMELGKTKLDVYVDDKGDLPSVKGTSINGGAVDLGKAVTWTSSDEGIVSLDEDGKWKALDVGTATLTAKIVNGAGGEIAKSLEVNVTKKALTLIADNDNVSIVIGKEVDLPKIRVVYEDGNEEDVTDKVTWKSSSTNLVVREKTLKGLLPAKVTLTGTYSNKTVRVQVTVEEEYASFVIEPAAVSLTLNKSQSIKVTGNTKSGKKVTLSTRVEWQASSNTLLTVKGSIVKSLAEEGSGKLTASIQGKQLEVPVTVKAKLSKLTVSEPSLTLAPGASEKVVVTAVYENGRTLDVTSYSAYTAPSAKVAKATNGTVTAVAKGSVTIKAAYGGKTVSIRVKVK</sequence>
<dbReference type="Proteomes" id="UP000547209">
    <property type="component" value="Unassembled WGS sequence"/>
</dbReference>
<feature type="domain" description="BIG2" evidence="1">
    <location>
        <begin position="585"/>
        <end position="666"/>
    </location>
</feature>
<comment type="caution">
    <text evidence="2">The sequence shown here is derived from an EMBL/GenBank/DDBJ whole genome shotgun (WGS) entry which is preliminary data.</text>
</comment>
<protein>
    <submittedName>
        <fullName evidence="2">Ig-like domain-containing protein</fullName>
    </submittedName>
</protein>
<dbReference type="EMBL" id="JACJVP010000023">
    <property type="protein sequence ID" value="MBB6671740.1"/>
    <property type="molecule type" value="Genomic_DNA"/>
</dbReference>
<dbReference type="Pfam" id="PF02368">
    <property type="entry name" value="Big_2"/>
    <property type="match status" value="3"/>
</dbReference>
<proteinExistence type="predicted"/>
<feature type="domain" description="BIG2" evidence="1">
    <location>
        <begin position="421"/>
        <end position="492"/>
    </location>
</feature>
<evidence type="ECO:0000313" key="3">
    <source>
        <dbReference type="Proteomes" id="UP000547209"/>
    </source>
</evidence>
<feature type="domain" description="BIG2" evidence="1">
    <location>
        <begin position="149"/>
        <end position="226"/>
    </location>
</feature>
<feature type="domain" description="BIG2" evidence="1">
    <location>
        <begin position="508"/>
        <end position="581"/>
    </location>
</feature>
<gene>
    <name evidence="2" type="ORF">H7C19_13700</name>
</gene>
<feature type="domain" description="BIG2" evidence="1">
    <location>
        <begin position="230"/>
        <end position="317"/>
    </location>
</feature>
<dbReference type="Gene3D" id="2.60.40.1080">
    <property type="match status" value="8"/>
</dbReference>
<dbReference type="SUPFAM" id="SSF49373">
    <property type="entry name" value="Invasin/intimin cell-adhesion fragments"/>
    <property type="match status" value="3"/>
</dbReference>
<feature type="domain" description="BIG2" evidence="1">
    <location>
        <begin position="670"/>
        <end position="750"/>
    </location>
</feature>
<name>A0A7X0VF66_9BACL</name>
<dbReference type="InterPro" id="IPR008964">
    <property type="entry name" value="Invasin/intimin_cell_adhesion"/>
</dbReference>
<evidence type="ECO:0000313" key="2">
    <source>
        <dbReference type="EMBL" id="MBB6671740.1"/>
    </source>
</evidence>
<reference evidence="2 3" key="1">
    <citation type="submission" date="2020-08" db="EMBL/GenBank/DDBJ databases">
        <title>Cohnella phylogeny.</title>
        <authorList>
            <person name="Dunlap C."/>
        </authorList>
    </citation>
    <scope>NUCLEOTIDE SEQUENCE [LARGE SCALE GENOMIC DNA]</scope>
    <source>
        <strain evidence="2 3">DSM 28246</strain>
    </source>
</reference>
<evidence type="ECO:0000259" key="1">
    <source>
        <dbReference type="SMART" id="SM00635"/>
    </source>
</evidence>
<dbReference type="RefSeq" id="WP_185143209.1">
    <property type="nucleotide sequence ID" value="NZ_JACJVP010000023.1"/>
</dbReference>
<accession>A0A7X0VF66</accession>